<evidence type="ECO:0000259" key="13">
    <source>
        <dbReference type="PROSITE" id="PS51085"/>
    </source>
</evidence>
<dbReference type="NCBIfam" id="NF004616">
    <property type="entry name" value="PRK05950.1"/>
    <property type="match status" value="1"/>
</dbReference>
<dbReference type="GO" id="GO:0009055">
    <property type="term" value="F:electron transfer activity"/>
    <property type="evidence" value="ECO:0007669"/>
    <property type="project" value="InterPro"/>
</dbReference>
<organism evidence="15 16">
    <name type="scientific">Tectimicrobiota bacterium</name>
    <dbReference type="NCBI Taxonomy" id="2528274"/>
    <lineage>
        <taxon>Bacteria</taxon>
        <taxon>Pseudomonadati</taxon>
        <taxon>Nitrospinota/Tectimicrobiota group</taxon>
        <taxon>Candidatus Tectimicrobiota</taxon>
    </lineage>
</organism>
<keyword evidence="4" id="KW-0816">Tricarboxylic acid cycle</keyword>
<evidence type="ECO:0000256" key="7">
    <source>
        <dbReference type="ARBA" id="ARBA00023002"/>
    </source>
</evidence>
<evidence type="ECO:0000256" key="4">
    <source>
        <dbReference type="ARBA" id="ARBA00022532"/>
    </source>
</evidence>
<feature type="domain" description="2Fe-2S ferredoxin-type" evidence="13">
    <location>
        <begin position="1"/>
        <end position="92"/>
    </location>
</feature>
<keyword evidence="9 12" id="KW-0411">Iron-sulfur</keyword>
<evidence type="ECO:0000256" key="6">
    <source>
        <dbReference type="ARBA" id="ARBA00022723"/>
    </source>
</evidence>
<dbReference type="InterPro" id="IPR009051">
    <property type="entry name" value="Helical_ferredxn"/>
</dbReference>
<keyword evidence="3 12" id="KW-0004">4Fe-4S</keyword>
<dbReference type="PROSITE" id="PS51379">
    <property type="entry name" value="4FE4S_FER_2"/>
    <property type="match status" value="1"/>
</dbReference>
<dbReference type="Gene3D" id="3.10.20.30">
    <property type="match status" value="1"/>
</dbReference>
<evidence type="ECO:0000256" key="3">
    <source>
        <dbReference type="ARBA" id="ARBA00022485"/>
    </source>
</evidence>
<evidence type="ECO:0000256" key="9">
    <source>
        <dbReference type="ARBA" id="ARBA00023014"/>
    </source>
</evidence>
<dbReference type="InterPro" id="IPR050573">
    <property type="entry name" value="SDH/FRD_Iron-Sulfur"/>
</dbReference>
<comment type="cofactor">
    <cofactor evidence="12">
        <name>[3Fe-4S] cluster</name>
        <dbReference type="ChEBI" id="CHEBI:21137"/>
    </cofactor>
    <text evidence="12">Binds 1 [3Fe-4S] cluster.</text>
</comment>
<keyword evidence="7" id="KW-0560">Oxidoreductase</keyword>
<dbReference type="Pfam" id="PF13183">
    <property type="entry name" value="Fer4_8"/>
    <property type="match status" value="1"/>
</dbReference>
<dbReference type="PANTHER" id="PTHR11921:SF29">
    <property type="entry name" value="SUCCINATE DEHYDROGENASE [UBIQUINONE] IRON-SULFUR SUBUNIT, MITOCHONDRIAL"/>
    <property type="match status" value="1"/>
</dbReference>
<evidence type="ECO:0000256" key="1">
    <source>
        <dbReference type="ARBA" id="ARBA00004894"/>
    </source>
</evidence>
<dbReference type="GO" id="GO:0008177">
    <property type="term" value="F:succinate dehydrogenase (quinone) activity"/>
    <property type="evidence" value="ECO:0007669"/>
    <property type="project" value="UniProtKB-EC"/>
</dbReference>
<dbReference type="GO" id="GO:0006099">
    <property type="term" value="P:tricarboxylic acid cycle"/>
    <property type="evidence" value="ECO:0007669"/>
    <property type="project" value="UniProtKB-KW"/>
</dbReference>
<dbReference type="NCBIfam" id="TIGR00384">
    <property type="entry name" value="dhsB"/>
    <property type="match status" value="1"/>
</dbReference>
<protein>
    <recommendedName>
        <fullName evidence="12">Fumarate reductase iron-sulfur subunit</fullName>
        <ecNumber evidence="12">1.3.5.1</ecNumber>
    </recommendedName>
</protein>
<dbReference type="PROSITE" id="PS00198">
    <property type="entry name" value="4FE4S_FER_1"/>
    <property type="match status" value="1"/>
</dbReference>
<dbReference type="EMBL" id="JACQWF010000279">
    <property type="protein sequence ID" value="MBI4595969.1"/>
    <property type="molecule type" value="Genomic_DNA"/>
</dbReference>
<dbReference type="AlphaFoldDB" id="A0A933GNF6"/>
<dbReference type="InterPro" id="IPR017896">
    <property type="entry name" value="4Fe4S_Fe-S-bd"/>
</dbReference>
<dbReference type="GO" id="GO:0051539">
    <property type="term" value="F:4 iron, 4 sulfur cluster binding"/>
    <property type="evidence" value="ECO:0007669"/>
    <property type="project" value="UniProtKB-KW"/>
</dbReference>
<comment type="pathway">
    <text evidence="1">Carbohydrate metabolism; tricarboxylic acid cycle; fumarate from succinate (bacterial route): step 1/1.</text>
</comment>
<dbReference type="FunFam" id="1.10.1060.10:FF:000003">
    <property type="entry name" value="Succinate dehydrogenase iron-sulfur subunit"/>
    <property type="match status" value="1"/>
</dbReference>
<evidence type="ECO:0000313" key="16">
    <source>
        <dbReference type="Proteomes" id="UP000772181"/>
    </source>
</evidence>
<evidence type="ECO:0000259" key="14">
    <source>
        <dbReference type="PROSITE" id="PS51379"/>
    </source>
</evidence>
<dbReference type="SUPFAM" id="SSF46548">
    <property type="entry name" value="alpha-helical ferredoxin"/>
    <property type="match status" value="1"/>
</dbReference>
<dbReference type="Gene3D" id="1.10.1060.10">
    <property type="entry name" value="Alpha-helical ferredoxin"/>
    <property type="match status" value="1"/>
</dbReference>
<comment type="similarity">
    <text evidence="2 12">Belongs to the succinate dehydrogenase/fumarate reductase iron-sulfur protein family.</text>
</comment>
<keyword evidence="8 12" id="KW-0408">Iron</keyword>
<dbReference type="InterPro" id="IPR017900">
    <property type="entry name" value="4Fe4S_Fe_S_CS"/>
</dbReference>
<comment type="caution">
    <text evidence="15">The sequence shown here is derived from an EMBL/GenBank/DDBJ whole genome shotgun (WGS) entry which is preliminary data.</text>
</comment>
<dbReference type="InterPro" id="IPR036010">
    <property type="entry name" value="2Fe-2S_ferredoxin-like_sf"/>
</dbReference>
<comment type="subunit">
    <text evidence="11">Part of an enzyme complex containing three subunits: a flavoprotein (frdA), an iron-sulfur protein (frdB), and diheme cytochrome b (frdC).</text>
</comment>
<evidence type="ECO:0000256" key="2">
    <source>
        <dbReference type="ARBA" id="ARBA00009433"/>
    </source>
</evidence>
<dbReference type="GO" id="GO:0051538">
    <property type="term" value="F:3 iron, 4 sulfur cluster binding"/>
    <property type="evidence" value="ECO:0007669"/>
    <property type="project" value="UniProtKB-KW"/>
</dbReference>
<dbReference type="CDD" id="cd00207">
    <property type="entry name" value="fer2"/>
    <property type="match status" value="1"/>
</dbReference>
<dbReference type="SUPFAM" id="SSF54292">
    <property type="entry name" value="2Fe-2S ferredoxin-like"/>
    <property type="match status" value="1"/>
</dbReference>
<evidence type="ECO:0000256" key="11">
    <source>
        <dbReference type="ARBA" id="ARBA00066269"/>
    </source>
</evidence>
<evidence type="ECO:0000256" key="8">
    <source>
        <dbReference type="ARBA" id="ARBA00023004"/>
    </source>
</evidence>
<reference evidence="15" key="1">
    <citation type="submission" date="2020-07" db="EMBL/GenBank/DDBJ databases">
        <title>Huge and variable diversity of episymbiotic CPR bacteria and DPANN archaea in groundwater ecosystems.</title>
        <authorList>
            <person name="He C.Y."/>
            <person name="Keren R."/>
            <person name="Whittaker M."/>
            <person name="Farag I.F."/>
            <person name="Doudna J."/>
            <person name="Cate J.H.D."/>
            <person name="Banfield J.F."/>
        </authorList>
    </citation>
    <scope>NUCLEOTIDE SEQUENCE</scope>
    <source>
        <strain evidence="15">NC_groundwater_1482_Ag_S-0.65um_47_24</strain>
    </source>
</reference>
<comment type="cofactor">
    <cofactor evidence="12">
        <name>[4Fe-4S] cluster</name>
        <dbReference type="ChEBI" id="CHEBI:49883"/>
    </cofactor>
    <text evidence="12">Binds 1 [4Fe-4S] cluster.</text>
</comment>
<name>A0A933GNF6_UNCTE</name>
<dbReference type="InterPro" id="IPR025192">
    <property type="entry name" value="Succ_DH/fum_Rdtase_N"/>
</dbReference>
<dbReference type="GO" id="GO:0046872">
    <property type="term" value="F:metal ion binding"/>
    <property type="evidence" value="ECO:0007669"/>
    <property type="project" value="UniProtKB-KW"/>
</dbReference>
<gene>
    <name evidence="15" type="ORF">HY730_06275</name>
</gene>
<evidence type="ECO:0000256" key="10">
    <source>
        <dbReference type="ARBA" id="ARBA00023291"/>
    </source>
</evidence>
<dbReference type="EC" id="1.3.5.1" evidence="12"/>
<keyword evidence="10 12" id="KW-0003">3Fe-4S</keyword>
<dbReference type="GO" id="GO:0022904">
    <property type="term" value="P:respiratory electron transport chain"/>
    <property type="evidence" value="ECO:0007669"/>
    <property type="project" value="TreeGrafter"/>
</dbReference>
<comment type="cofactor">
    <cofactor evidence="12">
        <name>[2Fe-2S] cluster</name>
        <dbReference type="ChEBI" id="CHEBI:190135"/>
    </cofactor>
    <text evidence="12">Binds 1 [2Fe-2S] cluster.</text>
</comment>
<dbReference type="InterPro" id="IPR001041">
    <property type="entry name" value="2Fe-2S_ferredoxin-type"/>
</dbReference>
<dbReference type="PROSITE" id="PS51085">
    <property type="entry name" value="2FE2S_FER_2"/>
    <property type="match status" value="1"/>
</dbReference>
<comment type="catalytic activity">
    <reaction evidence="12">
        <text>a menaquinone + succinate = a menaquinol + fumarate</text>
        <dbReference type="Rhea" id="RHEA:27834"/>
        <dbReference type="Rhea" id="RHEA-COMP:9537"/>
        <dbReference type="Rhea" id="RHEA-COMP:9539"/>
        <dbReference type="ChEBI" id="CHEBI:16374"/>
        <dbReference type="ChEBI" id="CHEBI:18151"/>
        <dbReference type="ChEBI" id="CHEBI:29806"/>
        <dbReference type="ChEBI" id="CHEBI:30031"/>
        <dbReference type="EC" id="1.3.5.1"/>
    </reaction>
</comment>
<proteinExistence type="inferred from homology"/>
<dbReference type="Proteomes" id="UP000772181">
    <property type="component" value="Unassembled WGS sequence"/>
</dbReference>
<dbReference type="PANTHER" id="PTHR11921">
    <property type="entry name" value="SUCCINATE DEHYDROGENASE IRON-SULFUR PROTEIN"/>
    <property type="match status" value="1"/>
</dbReference>
<dbReference type="InterPro" id="IPR004489">
    <property type="entry name" value="Succ_DH/fum_Rdtase_Fe-S"/>
</dbReference>
<accession>A0A933GNF6</accession>
<dbReference type="InterPro" id="IPR012675">
    <property type="entry name" value="Beta-grasp_dom_sf"/>
</dbReference>
<keyword evidence="6 12" id="KW-0479">Metal-binding</keyword>
<feature type="domain" description="4Fe-4S ferredoxin-type" evidence="14">
    <location>
        <begin position="135"/>
        <end position="165"/>
    </location>
</feature>
<evidence type="ECO:0000256" key="12">
    <source>
        <dbReference type="RuleBase" id="RU361237"/>
    </source>
</evidence>
<keyword evidence="5 12" id="KW-0001">2Fe-2S</keyword>
<evidence type="ECO:0000256" key="5">
    <source>
        <dbReference type="ARBA" id="ARBA00022714"/>
    </source>
</evidence>
<sequence>MKVQLKVFRYNPEKDKKPHFEQYEVAIDKGWTVLDALNEIKWHQDGTLSYRRSCRHEICGSCAMTINGENALACSTQIEDLKTTTITVAPLHSFPIIKDLVVDMDDFFNKLMAIKPFLIQNKPFPAREIKQSPEQRKIIDEDTNCILCACCTSSCPTYWTNKRYLGPAALVKAHRFLFDSRDDGVAERLSIIDDRNGAWQCHTVFNCVEVCPKNIDITQSIAEVKKAAVKSKI</sequence>
<evidence type="ECO:0000313" key="15">
    <source>
        <dbReference type="EMBL" id="MBI4595969.1"/>
    </source>
</evidence>
<dbReference type="GO" id="GO:0051537">
    <property type="term" value="F:2 iron, 2 sulfur cluster binding"/>
    <property type="evidence" value="ECO:0007669"/>
    <property type="project" value="UniProtKB-KW"/>
</dbReference>
<dbReference type="Pfam" id="PF13085">
    <property type="entry name" value="Fer2_3"/>
    <property type="match status" value="1"/>
</dbReference>